<sequence length="254" mass="28549">MKNSIANIDSRHQKILQVLEAHEQMTTKDLATTLNVSISTIRRDLNILEEKNDIIRKYGYCIFNFDNQRDFDQSGPELIKQAIARIASTYVSDYDTVFINSSSTALNAVSYFKSKHLTIVTNNLKISSTPHNANYNYILTGGELRFPKEVLVGDIATNTITSMNSDICIIGCSGVSIENGITTKILNEAKINELMIKHTVKHKIVVADHRKIGQTSKFKIADITVFDYLITDKYCSPDIIKEIKKTGVQVIQVE</sequence>
<dbReference type="InterPro" id="IPR050313">
    <property type="entry name" value="Carb_Metab_HTH_regulators"/>
</dbReference>
<dbReference type="EMBL" id="AJAT01000017">
    <property type="protein sequence ID" value="EOL42669.1"/>
    <property type="molecule type" value="Genomic_DNA"/>
</dbReference>
<evidence type="ECO:0000313" key="5">
    <source>
        <dbReference type="EMBL" id="EOL42669.1"/>
    </source>
</evidence>
<dbReference type="PRINTS" id="PR00037">
    <property type="entry name" value="HTHLACR"/>
</dbReference>
<dbReference type="eggNOG" id="COG1349">
    <property type="taxonomic scope" value="Bacteria"/>
</dbReference>
<dbReference type="Pfam" id="PF08220">
    <property type="entry name" value="HTH_DeoR"/>
    <property type="match status" value="1"/>
</dbReference>
<dbReference type="GO" id="GO:0003700">
    <property type="term" value="F:DNA-binding transcription factor activity"/>
    <property type="evidence" value="ECO:0007669"/>
    <property type="project" value="InterPro"/>
</dbReference>
<evidence type="ECO:0000256" key="1">
    <source>
        <dbReference type="ARBA" id="ARBA00023015"/>
    </source>
</evidence>
<dbReference type="PROSITE" id="PS51000">
    <property type="entry name" value="HTH_DEOR_2"/>
    <property type="match status" value="1"/>
</dbReference>
<dbReference type="Gene3D" id="3.40.50.1360">
    <property type="match status" value="1"/>
</dbReference>
<dbReference type="PANTHER" id="PTHR30363">
    <property type="entry name" value="HTH-TYPE TRANSCRIPTIONAL REGULATOR SRLR-RELATED"/>
    <property type="match status" value="1"/>
</dbReference>
<name>R3TME1_9ENTE</name>
<dbReference type="PROSITE" id="PS00894">
    <property type="entry name" value="HTH_DEOR_1"/>
    <property type="match status" value="1"/>
</dbReference>
<dbReference type="InterPro" id="IPR001034">
    <property type="entry name" value="DeoR_HTH"/>
</dbReference>
<dbReference type="HOGENOM" id="CLU_060699_1_1_9"/>
<dbReference type="InterPro" id="IPR036390">
    <property type="entry name" value="WH_DNA-bd_sf"/>
</dbReference>
<accession>R3TME1</accession>
<gene>
    <name evidence="5" type="ORF">UC3_03022</name>
</gene>
<dbReference type="Pfam" id="PF00455">
    <property type="entry name" value="DeoRC"/>
    <property type="match status" value="1"/>
</dbReference>
<dbReference type="SMART" id="SM00420">
    <property type="entry name" value="HTH_DEOR"/>
    <property type="match status" value="1"/>
</dbReference>
<evidence type="ECO:0000259" key="4">
    <source>
        <dbReference type="PROSITE" id="PS51000"/>
    </source>
</evidence>
<proteinExistence type="predicted"/>
<organism evidence="5 6">
    <name type="scientific">Enterococcus phoeniculicola ATCC BAA-412</name>
    <dbReference type="NCBI Taxonomy" id="1158610"/>
    <lineage>
        <taxon>Bacteria</taxon>
        <taxon>Bacillati</taxon>
        <taxon>Bacillota</taxon>
        <taxon>Bacilli</taxon>
        <taxon>Lactobacillales</taxon>
        <taxon>Enterococcaceae</taxon>
        <taxon>Enterococcus</taxon>
    </lineage>
</organism>
<dbReference type="InterPro" id="IPR018356">
    <property type="entry name" value="Tscrpt_reg_HTH_DeoR_CS"/>
</dbReference>
<keyword evidence="3" id="KW-0804">Transcription</keyword>
<dbReference type="SUPFAM" id="SSF100950">
    <property type="entry name" value="NagB/RpiA/CoA transferase-like"/>
    <property type="match status" value="1"/>
</dbReference>
<dbReference type="AlphaFoldDB" id="R3TME1"/>
<dbReference type="PANTHER" id="PTHR30363:SF44">
    <property type="entry name" value="AGA OPERON TRANSCRIPTIONAL REPRESSOR-RELATED"/>
    <property type="match status" value="1"/>
</dbReference>
<keyword evidence="6" id="KW-1185">Reference proteome</keyword>
<evidence type="ECO:0000256" key="3">
    <source>
        <dbReference type="ARBA" id="ARBA00023163"/>
    </source>
</evidence>
<keyword evidence="1" id="KW-0805">Transcription regulation</keyword>
<comment type="caution">
    <text evidence="5">The sequence shown here is derived from an EMBL/GenBank/DDBJ whole genome shotgun (WGS) entry which is preliminary data.</text>
</comment>
<dbReference type="Proteomes" id="UP000013785">
    <property type="component" value="Unassembled WGS sequence"/>
</dbReference>
<dbReference type="GO" id="GO:0003677">
    <property type="term" value="F:DNA binding"/>
    <property type="evidence" value="ECO:0007669"/>
    <property type="project" value="UniProtKB-KW"/>
</dbReference>
<dbReference type="InterPro" id="IPR036388">
    <property type="entry name" value="WH-like_DNA-bd_sf"/>
</dbReference>
<reference evidence="5 6" key="1">
    <citation type="submission" date="2013-02" db="EMBL/GenBank/DDBJ databases">
        <title>The Genome Sequence of Enterococcus phoeniculicola BAA-412.</title>
        <authorList>
            <consortium name="The Broad Institute Genome Sequencing Platform"/>
            <consortium name="The Broad Institute Genome Sequencing Center for Infectious Disease"/>
            <person name="Earl A.M."/>
            <person name="Gilmore M.S."/>
            <person name="Lebreton F."/>
            <person name="Walker B."/>
            <person name="Young S.K."/>
            <person name="Zeng Q."/>
            <person name="Gargeya S."/>
            <person name="Fitzgerald M."/>
            <person name="Haas B."/>
            <person name="Abouelleil A."/>
            <person name="Alvarado L."/>
            <person name="Arachchi H.M."/>
            <person name="Berlin A.M."/>
            <person name="Chapman S.B."/>
            <person name="Dewar J."/>
            <person name="Goldberg J."/>
            <person name="Griggs A."/>
            <person name="Gujja S."/>
            <person name="Hansen M."/>
            <person name="Howarth C."/>
            <person name="Imamovic A."/>
            <person name="Larimer J."/>
            <person name="McCowan C."/>
            <person name="Murphy C."/>
            <person name="Neiman D."/>
            <person name="Pearson M."/>
            <person name="Priest M."/>
            <person name="Roberts A."/>
            <person name="Saif S."/>
            <person name="Shea T."/>
            <person name="Sisk P."/>
            <person name="Sykes S."/>
            <person name="Wortman J."/>
            <person name="Nusbaum C."/>
            <person name="Birren B."/>
        </authorList>
    </citation>
    <scope>NUCLEOTIDE SEQUENCE [LARGE SCALE GENOMIC DNA]</scope>
    <source>
        <strain evidence="5 6">ATCC BAA-412</strain>
    </source>
</reference>
<dbReference type="RefSeq" id="WP_010769656.1">
    <property type="nucleotide sequence ID" value="NZ_ASWE01000001.1"/>
</dbReference>
<protein>
    <submittedName>
        <fullName evidence="5">DeoR family transcriptional regulator</fullName>
    </submittedName>
</protein>
<feature type="domain" description="HTH deoR-type" evidence="4">
    <location>
        <begin position="8"/>
        <end position="63"/>
    </location>
</feature>
<dbReference type="PATRIC" id="fig|1158610.3.peg.3005"/>
<dbReference type="SUPFAM" id="SSF46785">
    <property type="entry name" value="Winged helix' DNA-binding domain"/>
    <property type="match status" value="1"/>
</dbReference>
<dbReference type="STRING" id="154621.RV11_GL002992"/>
<keyword evidence="2" id="KW-0238">DNA-binding</keyword>
<evidence type="ECO:0000256" key="2">
    <source>
        <dbReference type="ARBA" id="ARBA00023125"/>
    </source>
</evidence>
<dbReference type="OrthoDB" id="9797223at2"/>
<dbReference type="Gene3D" id="1.10.10.10">
    <property type="entry name" value="Winged helix-like DNA-binding domain superfamily/Winged helix DNA-binding domain"/>
    <property type="match status" value="1"/>
</dbReference>
<dbReference type="SMART" id="SM01134">
    <property type="entry name" value="DeoRC"/>
    <property type="match status" value="1"/>
</dbReference>
<evidence type="ECO:0000313" key="6">
    <source>
        <dbReference type="Proteomes" id="UP000013785"/>
    </source>
</evidence>
<dbReference type="InterPro" id="IPR014036">
    <property type="entry name" value="DeoR-like_C"/>
</dbReference>
<dbReference type="InterPro" id="IPR037171">
    <property type="entry name" value="NagB/RpiA_transferase-like"/>
</dbReference>